<sequence>MKYSSTRNVIERAFGLLKGSMGNPLRKVLLPYLSLMSHNLIDREMTNADILKDIDDGDSCNNCKCNIHYIETSKEWS</sequence>
<dbReference type="Proteomes" id="UP000321947">
    <property type="component" value="Unassembled WGS sequence"/>
</dbReference>
<organism evidence="1 3">
    <name type="scientific">Cucumis melo var. makuwa</name>
    <name type="common">Oriental melon</name>
    <dbReference type="NCBI Taxonomy" id="1194695"/>
    <lineage>
        <taxon>Eukaryota</taxon>
        <taxon>Viridiplantae</taxon>
        <taxon>Streptophyta</taxon>
        <taxon>Embryophyta</taxon>
        <taxon>Tracheophyta</taxon>
        <taxon>Spermatophyta</taxon>
        <taxon>Magnoliopsida</taxon>
        <taxon>eudicotyledons</taxon>
        <taxon>Gunneridae</taxon>
        <taxon>Pentapetalae</taxon>
        <taxon>rosids</taxon>
        <taxon>fabids</taxon>
        <taxon>Cucurbitales</taxon>
        <taxon>Cucurbitaceae</taxon>
        <taxon>Benincaseae</taxon>
        <taxon>Cucumis</taxon>
    </lineage>
</organism>
<dbReference type="AlphaFoldDB" id="A0A5A7UZ91"/>
<comment type="caution">
    <text evidence="1">The sequence shown here is derived from an EMBL/GenBank/DDBJ whole genome shotgun (WGS) entry which is preliminary data.</text>
</comment>
<accession>A0A5A7UZ91</accession>
<evidence type="ECO:0000313" key="1">
    <source>
        <dbReference type="EMBL" id="KAA0060364.1"/>
    </source>
</evidence>
<reference evidence="3 4" key="1">
    <citation type="submission" date="2019-08" db="EMBL/GenBank/DDBJ databases">
        <title>Draft genome sequences of two oriental melons (Cucumis melo L. var makuwa).</title>
        <authorList>
            <person name="Kwon S.-Y."/>
        </authorList>
    </citation>
    <scope>NUCLEOTIDE SEQUENCE [LARGE SCALE GENOMIC DNA]</scope>
    <source>
        <strain evidence="4">cv. Chang Bougi</strain>
        <strain evidence="3">cv. SW 3</strain>
        <tissue evidence="1">Leaf</tissue>
    </source>
</reference>
<evidence type="ECO:0000313" key="4">
    <source>
        <dbReference type="Proteomes" id="UP000321947"/>
    </source>
</evidence>
<protein>
    <submittedName>
        <fullName evidence="1 2">Nuclease HARBI1</fullName>
    </submittedName>
</protein>
<proteinExistence type="predicted"/>
<gene>
    <name evidence="2" type="ORF">E5676_scaffold318G001010</name>
    <name evidence="1" type="ORF">E6C27_scaffold22G001590</name>
</gene>
<dbReference type="EMBL" id="SSTD01005234">
    <property type="protein sequence ID" value="TYK22107.1"/>
    <property type="molecule type" value="Genomic_DNA"/>
</dbReference>
<dbReference type="EMBL" id="SSTE01005668">
    <property type="protein sequence ID" value="KAA0060364.1"/>
    <property type="molecule type" value="Genomic_DNA"/>
</dbReference>
<evidence type="ECO:0000313" key="2">
    <source>
        <dbReference type="EMBL" id="TYK22107.1"/>
    </source>
</evidence>
<evidence type="ECO:0000313" key="3">
    <source>
        <dbReference type="Proteomes" id="UP000321393"/>
    </source>
</evidence>
<name>A0A5A7UZ91_CUCMM</name>
<dbReference type="Proteomes" id="UP000321393">
    <property type="component" value="Unassembled WGS sequence"/>
</dbReference>